<keyword evidence="3" id="KW-1185">Reference proteome</keyword>
<evidence type="ECO:0000313" key="2">
    <source>
        <dbReference type="EMBL" id="MBV6342828.1"/>
    </source>
</evidence>
<name>A0ABS6S352_9BACT</name>
<protein>
    <submittedName>
        <fullName evidence="2">Uncharacterized protein</fullName>
    </submittedName>
</protein>
<dbReference type="RefSeq" id="WP_218253441.1">
    <property type="nucleotide sequence ID" value="NZ_JABXWD010000352.1"/>
</dbReference>
<sequence length="113" mass="12619">MSVVLMVAVYIWIWMNVVEFEWDMKSLTDAMTGHLSLADLLGSLPGSAIGFLLHALHVGSITLLPVTFVVRLGYLMAHRYLVWTGRGFTVDRDRLARDFGLERTDLEGVPAVV</sequence>
<accession>A0ABS6S352</accession>
<proteinExistence type="predicted"/>
<organism evidence="2 3">
    <name type="scientific">Candidatus Magnetobacterium casense</name>
    <dbReference type="NCBI Taxonomy" id="1455061"/>
    <lineage>
        <taxon>Bacteria</taxon>
        <taxon>Pseudomonadati</taxon>
        <taxon>Nitrospirota</taxon>
        <taxon>Thermodesulfovibrionia</taxon>
        <taxon>Thermodesulfovibrionales</taxon>
        <taxon>Candidatus Magnetobacteriaceae</taxon>
        <taxon>Candidatus Magnetobacterium</taxon>
    </lineage>
</organism>
<reference evidence="2 3" key="1">
    <citation type="journal article" date="2020" name="J Geophys Res Biogeosci">
        <title>Magnetotaxis as an Adaptation to Enable Bacterial Shuttling of Microbial Sulfur and Sulfur Cycling Across Aquatic Oxic#Anoxic Interfaces.</title>
        <authorList>
            <person name="Li J."/>
            <person name="Liu P."/>
            <person name="Wang J."/>
            <person name="Roberts A.P."/>
            <person name="Pan Y."/>
        </authorList>
    </citation>
    <scope>NUCLEOTIDE SEQUENCE [LARGE SCALE GENOMIC DNA]</scope>
    <source>
        <strain evidence="2 3">MYR-1_YQ</strain>
    </source>
</reference>
<dbReference type="Proteomes" id="UP001196980">
    <property type="component" value="Unassembled WGS sequence"/>
</dbReference>
<gene>
    <name evidence="2" type="ORF">HWQ67_14675</name>
</gene>
<keyword evidence="1" id="KW-0472">Membrane</keyword>
<dbReference type="EMBL" id="JABXWD010000352">
    <property type="protein sequence ID" value="MBV6342828.1"/>
    <property type="molecule type" value="Genomic_DNA"/>
</dbReference>
<feature type="transmembrane region" description="Helical" evidence="1">
    <location>
        <begin position="44"/>
        <end position="70"/>
    </location>
</feature>
<keyword evidence="1" id="KW-0812">Transmembrane</keyword>
<evidence type="ECO:0000313" key="3">
    <source>
        <dbReference type="Proteomes" id="UP001196980"/>
    </source>
</evidence>
<comment type="caution">
    <text evidence="2">The sequence shown here is derived from an EMBL/GenBank/DDBJ whole genome shotgun (WGS) entry which is preliminary data.</text>
</comment>
<keyword evidence="1" id="KW-1133">Transmembrane helix</keyword>
<evidence type="ECO:0000256" key="1">
    <source>
        <dbReference type="SAM" id="Phobius"/>
    </source>
</evidence>